<dbReference type="Gene3D" id="3.30.160.60">
    <property type="entry name" value="Classic Zinc Finger"/>
    <property type="match status" value="2"/>
</dbReference>
<keyword evidence="3" id="KW-0479">Metal-binding</keyword>
<name>A0A1B6CLP5_9HEMI</name>
<evidence type="ECO:0000259" key="14">
    <source>
        <dbReference type="PROSITE" id="PS51810"/>
    </source>
</evidence>
<keyword evidence="8" id="KW-0238">DNA-binding</keyword>
<dbReference type="InterPro" id="IPR034731">
    <property type="entry name" value="Znf_CCHC_FOG"/>
</dbReference>
<feature type="compositionally biased region" description="Low complexity" evidence="12">
    <location>
        <begin position="483"/>
        <end position="508"/>
    </location>
</feature>
<feature type="region of interest" description="Disordered" evidence="12">
    <location>
        <begin position="442"/>
        <end position="469"/>
    </location>
</feature>
<dbReference type="GO" id="GO:0003677">
    <property type="term" value="F:DNA binding"/>
    <property type="evidence" value="ECO:0007669"/>
    <property type="project" value="UniProtKB-KW"/>
</dbReference>
<feature type="compositionally biased region" description="Basic and acidic residues" evidence="12">
    <location>
        <begin position="25"/>
        <end position="35"/>
    </location>
</feature>
<dbReference type="PROSITE" id="PS50157">
    <property type="entry name" value="ZINC_FINGER_C2H2_2"/>
    <property type="match status" value="3"/>
</dbReference>
<evidence type="ECO:0000256" key="3">
    <source>
        <dbReference type="ARBA" id="ARBA00022723"/>
    </source>
</evidence>
<feature type="compositionally biased region" description="Polar residues" evidence="12">
    <location>
        <begin position="240"/>
        <end position="255"/>
    </location>
</feature>
<dbReference type="GO" id="GO:0009653">
    <property type="term" value="P:anatomical structure morphogenesis"/>
    <property type="evidence" value="ECO:0007669"/>
    <property type="project" value="UniProtKB-ARBA"/>
</dbReference>
<feature type="compositionally biased region" description="Polar residues" evidence="12">
    <location>
        <begin position="322"/>
        <end position="331"/>
    </location>
</feature>
<feature type="region of interest" description="Disordered" evidence="12">
    <location>
        <begin position="988"/>
        <end position="1033"/>
    </location>
</feature>
<evidence type="ECO:0000256" key="6">
    <source>
        <dbReference type="ARBA" id="ARBA00022833"/>
    </source>
</evidence>
<evidence type="ECO:0000256" key="11">
    <source>
        <dbReference type="PROSITE-ProRule" id="PRU00042"/>
    </source>
</evidence>
<dbReference type="GO" id="GO:0007507">
    <property type="term" value="P:heart development"/>
    <property type="evidence" value="ECO:0007669"/>
    <property type="project" value="TreeGrafter"/>
</dbReference>
<dbReference type="SMART" id="SM00355">
    <property type="entry name" value="ZnF_C2H2"/>
    <property type="match status" value="7"/>
</dbReference>
<feature type="region of interest" description="Disordered" evidence="12">
    <location>
        <begin position="1"/>
        <end position="80"/>
    </location>
</feature>
<keyword evidence="6" id="KW-0862">Zinc</keyword>
<feature type="region of interest" description="Disordered" evidence="12">
    <location>
        <begin position="237"/>
        <end position="259"/>
    </location>
</feature>
<dbReference type="PANTHER" id="PTHR12958:SF3">
    <property type="entry name" value="ZINC FINGER PROTEIN USH"/>
    <property type="match status" value="1"/>
</dbReference>
<evidence type="ECO:0000313" key="15">
    <source>
        <dbReference type="EMBL" id="JAS14370.1"/>
    </source>
</evidence>
<feature type="region of interest" description="Disordered" evidence="12">
    <location>
        <begin position="483"/>
        <end position="546"/>
    </location>
</feature>
<evidence type="ECO:0000256" key="8">
    <source>
        <dbReference type="ARBA" id="ARBA00023125"/>
    </source>
</evidence>
<dbReference type="SUPFAM" id="SSF57667">
    <property type="entry name" value="beta-beta-alpha zinc fingers"/>
    <property type="match status" value="5"/>
</dbReference>
<dbReference type="InterPro" id="IPR013087">
    <property type="entry name" value="Znf_C2H2_type"/>
</dbReference>
<feature type="region of interest" description="Disordered" evidence="12">
    <location>
        <begin position="728"/>
        <end position="766"/>
    </location>
</feature>
<feature type="region of interest" description="Disordered" evidence="12">
    <location>
        <begin position="299"/>
        <end position="332"/>
    </location>
</feature>
<feature type="compositionally biased region" description="Polar residues" evidence="12">
    <location>
        <begin position="390"/>
        <end position="404"/>
    </location>
</feature>
<accession>A0A1B6CLP5</accession>
<feature type="compositionally biased region" description="Low complexity" evidence="12">
    <location>
        <begin position="45"/>
        <end position="56"/>
    </location>
</feature>
<evidence type="ECO:0008006" key="16">
    <source>
        <dbReference type="Google" id="ProtNLM"/>
    </source>
</evidence>
<organism evidence="15">
    <name type="scientific">Clastoptera arizonana</name>
    <name type="common">Arizona spittle bug</name>
    <dbReference type="NCBI Taxonomy" id="38151"/>
    <lineage>
        <taxon>Eukaryota</taxon>
        <taxon>Metazoa</taxon>
        <taxon>Ecdysozoa</taxon>
        <taxon>Arthropoda</taxon>
        <taxon>Hexapoda</taxon>
        <taxon>Insecta</taxon>
        <taxon>Pterygota</taxon>
        <taxon>Neoptera</taxon>
        <taxon>Paraneoptera</taxon>
        <taxon>Hemiptera</taxon>
        <taxon>Auchenorrhyncha</taxon>
        <taxon>Cercopoidea</taxon>
        <taxon>Clastopteridae</taxon>
        <taxon>Clastoptera</taxon>
    </lineage>
</organism>
<feature type="compositionally biased region" description="Basic and acidic residues" evidence="12">
    <location>
        <begin position="988"/>
        <end position="997"/>
    </location>
</feature>
<dbReference type="GO" id="GO:0008270">
    <property type="term" value="F:zinc ion binding"/>
    <property type="evidence" value="ECO:0007669"/>
    <property type="project" value="UniProtKB-KW"/>
</dbReference>
<feature type="domain" description="C2H2-type" evidence="13">
    <location>
        <begin position="218"/>
        <end position="245"/>
    </location>
</feature>
<feature type="domain" description="CCHC FOG-type" evidence="14">
    <location>
        <begin position="687"/>
        <end position="720"/>
    </location>
</feature>
<keyword evidence="4" id="KW-0677">Repeat</keyword>
<dbReference type="GO" id="GO:0030154">
    <property type="term" value="P:cell differentiation"/>
    <property type="evidence" value="ECO:0007669"/>
    <property type="project" value="UniProtKB-ARBA"/>
</dbReference>
<proteinExistence type="predicted"/>
<evidence type="ECO:0000259" key="13">
    <source>
        <dbReference type="PROSITE" id="PS50157"/>
    </source>
</evidence>
<dbReference type="GO" id="GO:0005634">
    <property type="term" value="C:nucleus"/>
    <property type="evidence" value="ECO:0007669"/>
    <property type="project" value="UniProtKB-SubCell"/>
</dbReference>
<dbReference type="AlphaFoldDB" id="A0A1B6CLP5"/>
<feature type="domain" description="CCHC FOG-type" evidence="14">
    <location>
        <begin position="133"/>
        <end position="166"/>
    </location>
</feature>
<dbReference type="GO" id="GO:0000122">
    <property type="term" value="P:negative regulation of transcription by RNA polymerase II"/>
    <property type="evidence" value="ECO:0007669"/>
    <property type="project" value="TreeGrafter"/>
</dbReference>
<dbReference type="PROSITE" id="PS51810">
    <property type="entry name" value="ZF_CCHC_FOG"/>
    <property type="match status" value="4"/>
</dbReference>
<evidence type="ECO:0000256" key="12">
    <source>
        <dbReference type="SAM" id="MobiDB-lite"/>
    </source>
</evidence>
<dbReference type="GO" id="GO:0061629">
    <property type="term" value="F:RNA polymerase II-specific DNA-binding transcription factor binding"/>
    <property type="evidence" value="ECO:0007669"/>
    <property type="project" value="InterPro"/>
</dbReference>
<evidence type="ECO:0000256" key="9">
    <source>
        <dbReference type="ARBA" id="ARBA00023163"/>
    </source>
</evidence>
<feature type="compositionally biased region" description="Basic and acidic residues" evidence="12">
    <location>
        <begin position="511"/>
        <end position="520"/>
    </location>
</feature>
<feature type="region of interest" description="Disordered" evidence="12">
    <location>
        <begin position="193"/>
        <end position="218"/>
    </location>
</feature>
<dbReference type="GO" id="GO:0045944">
    <property type="term" value="P:positive regulation of transcription by RNA polymerase II"/>
    <property type="evidence" value="ECO:0007669"/>
    <property type="project" value="TreeGrafter"/>
</dbReference>
<feature type="domain" description="CCHC FOG-type" evidence="14">
    <location>
        <begin position="264"/>
        <end position="297"/>
    </location>
</feature>
<evidence type="ECO:0000256" key="4">
    <source>
        <dbReference type="ARBA" id="ARBA00022737"/>
    </source>
</evidence>
<feature type="compositionally biased region" description="Low complexity" evidence="12">
    <location>
        <begin position="304"/>
        <end position="321"/>
    </location>
</feature>
<evidence type="ECO:0000256" key="1">
    <source>
        <dbReference type="ARBA" id="ARBA00004123"/>
    </source>
</evidence>
<evidence type="ECO:0000256" key="2">
    <source>
        <dbReference type="ARBA" id="ARBA00022491"/>
    </source>
</evidence>
<feature type="domain" description="C2H2-type" evidence="13">
    <location>
        <begin position="139"/>
        <end position="169"/>
    </location>
</feature>
<gene>
    <name evidence="15" type="ORF">g.31608</name>
</gene>
<reference evidence="15" key="1">
    <citation type="submission" date="2015-12" db="EMBL/GenBank/DDBJ databases">
        <title>De novo transcriptome assembly of four potential Pierce s Disease insect vectors from Arizona vineyards.</title>
        <authorList>
            <person name="Tassone E.E."/>
        </authorList>
    </citation>
    <scope>NUCLEOTIDE SEQUENCE</scope>
</reference>
<sequence>MSRRKQSNPKPLKAGEEEEWGSEGEAERNGPEAVKRANTPSGECKSSPSPAKSPSSTREESSTPKLRLNASLATDPAVKPPQVKVEAGDYLATALPHNLQTAIAAGRFFCLPPLPADGVSVTRTKTEVPENRQAGVPVYICSPCGIRFSSLSTLEAHQTYYCSHRHNNTTKSSTVGGGESEAEDIKPIMDSMRSEDVSGGESTTSEPPSKSVRSGKQYRCPHCSYSADKKVSLNRHMRMHSSSPASQSGSVNTSDAPAEPSLTSLHLVDRYCQDCDIRFSSLKTFRAHKLHYCSTRHVIKSNKPSSAPSSPTDSRTTPTSPGASDTSSHPQQPYLALPTNPTLIIPYSLFQGASILPAPAVGQETVYSLLPDGTLQPVAQGIISHPRFPPSSSAEGTNKQQKPSAASEVQVPKQSEEFCVKVGLSEGTSPLDLSCRRSAERELEIEEDEKENRRSVDNQINIFPSPDPEDIICAPSIPLMLSTSSTCSSPSPAPISPALSSSSHSTSAKRSCTESKRQRLDSQSNSSSPKSPHRTLNGLPNLKQIKYEGDLKRKTSEEMSPPKNEGNQNNINISNLLLAAAQSHHIDGLQIKPELSNLPFSPELISQLSASINSRFSSNKTGKGVIPGLIPTAGIPVILPQMGGSARPPTELLNPANILPLLTSEMALRIAAATGSDLPAVPPAQVLVKQGVSKCQECNIVFCKHENYVAHKKHYCSARQIQEASVVQDDNHGNKPLSPTVPTSPPVTSSSPVNSKEPTSSPVSAAASTNISIASTSKPTLYQFICAACGIKFTSYDNLTAHQMYYCPKRIANESDKTTRRCPKCKVNIPLEHLANHQCGGVLSGWKCPCCPVISPTASAAQKHMDTHSSVKAFLCTICRYKGNTLRGMRTHIRMHFEKRTTEIMEENYITCVLEDGSGGNIEVTAADKEDSYLRSTDNGSCNGDNFKIKEENMDGKDEDEEEYIEVEEVNTVKESLPIICSERDEKNPLKLESQNDKRKKVSKTIPNHWCSNKRLNGRSEPIAHDSRGPIVL</sequence>
<dbReference type="Pfam" id="PF13909">
    <property type="entry name" value="zf-H2C2_5"/>
    <property type="match status" value="1"/>
</dbReference>
<feature type="compositionally biased region" description="Low complexity" evidence="12">
    <location>
        <begin position="738"/>
        <end position="766"/>
    </location>
</feature>
<feature type="compositionally biased region" description="Basic and acidic residues" evidence="12">
    <location>
        <begin position="1022"/>
        <end position="1033"/>
    </location>
</feature>
<protein>
    <recommendedName>
        <fullName evidence="16">C2H2-type domain-containing protein</fullName>
    </recommendedName>
</protein>
<keyword evidence="5 11" id="KW-0863">Zinc-finger</keyword>
<keyword evidence="2" id="KW-0678">Repressor</keyword>
<dbReference type="InterPro" id="IPR039746">
    <property type="entry name" value="FOG"/>
</dbReference>
<comment type="subcellular location">
    <subcellularLocation>
        <location evidence="1">Nucleus</location>
    </subcellularLocation>
</comment>
<keyword evidence="7" id="KW-0805">Transcription regulation</keyword>
<feature type="region of interest" description="Disordered" evidence="12">
    <location>
        <begin position="382"/>
        <end position="412"/>
    </location>
</feature>
<keyword evidence="10" id="KW-0539">Nucleus</keyword>
<dbReference type="PANTHER" id="PTHR12958">
    <property type="entry name" value="FRIEND OF GATA2-RELATED"/>
    <property type="match status" value="1"/>
</dbReference>
<dbReference type="EMBL" id="GEDC01022928">
    <property type="protein sequence ID" value="JAS14370.1"/>
    <property type="molecule type" value="Transcribed_RNA"/>
</dbReference>
<feature type="domain" description="CCHC FOG-type" evidence="14">
    <location>
        <begin position="778"/>
        <end position="811"/>
    </location>
</feature>
<feature type="compositionally biased region" description="Polar residues" evidence="12">
    <location>
        <begin position="200"/>
        <end position="214"/>
    </location>
</feature>
<feature type="domain" description="C2H2-type" evidence="13">
    <location>
        <begin position="784"/>
        <end position="811"/>
    </location>
</feature>
<evidence type="ECO:0000256" key="10">
    <source>
        <dbReference type="ARBA" id="ARBA00023242"/>
    </source>
</evidence>
<evidence type="ECO:0000256" key="5">
    <source>
        <dbReference type="ARBA" id="ARBA00022771"/>
    </source>
</evidence>
<evidence type="ECO:0000256" key="7">
    <source>
        <dbReference type="ARBA" id="ARBA00023015"/>
    </source>
</evidence>
<keyword evidence="9" id="KW-0804">Transcription</keyword>
<dbReference type="InterPro" id="IPR036236">
    <property type="entry name" value="Znf_C2H2_sf"/>
</dbReference>